<dbReference type="PANTHER" id="PTHR42923:SF3">
    <property type="entry name" value="PROTOPORPHYRINOGEN OXIDASE"/>
    <property type="match status" value="1"/>
</dbReference>
<dbReference type="Proteomes" id="UP000053257">
    <property type="component" value="Unassembled WGS sequence"/>
</dbReference>
<evidence type="ECO:0000256" key="6">
    <source>
        <dbReference type="ARBA" id="ARBA00022827"/>
    </source>
</evidence>
<dbReference type="Pfam" id="PF01593">
    <property type="entry name" value="Amino_oxidase"/>
    <property type="match status" value="1"/>
</dbReference>
<name>A0A0C3NHZ3_PHLG1</name>
<dbReference type="EMBL" id="KN840572">
    <property type="protein sequence ID" value="KIP04479.1"/>
    <property type="molecule type" value="Genomic_DNA"/>
</dbReference>
<evidence type="ECO:0000259" key="12">
    <source>
        <dbReference type="Pfam" id="PF01593"/>
    </source>
</evidence>
<accession>A0A0C3NHZ3</accession>
<dbReference type="InterPro" id="IPR036188">
    <property type="entry name" value="FAD/NAD-bd_sf"/>
</dbReference>
<feature type="non-terminal residue" evidence="13">
    <location>
        <position position="363"/>
    </location>
</feature>
<comment type="pathway">
    <text evidence="2 11">Porphyrin-containing compound metabolism; protoporphyrin-IX biosynthesis; protoporphyrin-IX from protoporphyrinogen-IX: step 1/1.</text>
</comment>
<keyword evidence="8 11" id="KW-0350">Heme biosynthesis</keyword>
<keyword evidence="14" id="KW-1185">Reference proteome</keyword>
<feature type="domain" description="Amine oxidase" evidence="12">
    <location>
        <begin position="14"/>
        <end position="347"/>
    </location>
</feature>
<dbReference type="Gene3D" id="3.50.50.60">
    <property type="entry name" value="FAD/NAD(P)-binding domain"/>
    <property type="match status" value="1"/>
</dbReference>
<reference evidence="13 14" key="1">
    <citation type="journal article" date="2014" name="PLoS Genet.">
        <title>Analysis of the Phlebiopsis gigantea genome, transcriptome and secretome provides insight into its pioneer colonization strategies of wood.</title>
        <authorList>
            <person name="Hori C."/>
            <person name="Ishida T."/>
            <person name="Igarashi K."/>
            <person name="Samejima M."/>
            <person name="Suzuki H."/>
            <person name="Master E."/>
            <person name="Ferreira P."/>
            <person name="Ruiz-Duenas F.J."/>
            <person name="Held B."/>
            <person name="Canessa P."/>
            <person name="Larrondo L.F."/>
            <person name="Schmoll M."/>
            <person name="Druzhinina I.S."/>
            <person name="Kubicek C.P."/>
            <person name="Gaskell J.A."/>
            <person name="Kersten P."/>
            <person name="St John F."/>
            <person name="Glasner J."/>
            <person name="Sabat G."/>
            <person name="Splinter BonDurant S."/>
            <person name="Syed K."/>
            <person name="Yadav J."/>
            <person name="Mgbeahuruike A.C."/>
            <person name="Kovalchuk A."/>
            <person name="Asiegbu F.O."/>
            <person name="Lackner G."/>
            <person name="Hoffmeister D."/>
            <person name="Rencoret J."/>
            <person name="Gutierrez A."/>
            <person name="Sun H."/>
            <person name="Lindquist E."/>
            <person name="Barry K."/>
            <person name="Riley R."/>
            <person name="Grigoriev I.V."/>
            <person name="Henrissat B."/>
            <person name="Kues U."/>
            <person name="Berka R.M."/>
            <person name="Martinez A.T."/>
            <person name="Covert S.F."/>
            <person name="Blanchette R.A."/>
            <person name="Cullen D."/>
        </authorList>
    </citation>
    <scope>NUCLEOTIDE SEQUENCE [LARGE SCALE GENOMIC DNA]</scope>
    <source>
        <strain evidence="13 14">11061_1 CR5-6</strain>
    </source>
</reference>
<dbReference type="GO" id="GO:0004729">
    <property type="term" value="F:oxygen-dependent protoporphyrinogen oxidase activity"/>
    <property type="evidence" value="ECO:0007669"/>
    <property type="project" value="UniProtKB-UniRule"/>
</dbReference>
<keyword evidence="5 11" id="KW-0285">Flavoprotein</keyword>
<evidence type="ECO:0000256" key="8">
    <source>
        <dbReference type="ARBA" id="ARBA00023133"/>
    </source>
</evidence>
<dbReference type="EC" id="1.3.3.4" evidence="4 11"/>
<comment type="function">
    <text evidence="1 11">Catalyzes the 6-electron oxidation of protoporphyrinogen-IX to form protoporphyrin-IX.</text>
</comment>
<dbReference type="AlphaFoldDB" id="A0A0C3NHZ3"/>
<evidence type="ECO:0000256" key="11">
    <source>
        <dbReference type="RuleBase" id="RU367069"/>
    </source>
</evidence>
<evidence type="ECO:0000256" key="4">
    <source>
        <dbReference type="ARBA" id="ARBA00012867"/>
    </source>
</evidence>
<comment type="subcellular location">
    <subcellularLocation>
        <location evidence="11">Mitochondrion inner membrane</location>
    </subcellularLocation>
</comment>
<evidence type="ECO:0000256" key="3">
    <source>
        <dbReference type="ARBA" id="ARBA00010551"/>
    </source>
</evidence>
<comment type="cofactor">
    <cofactor evidence="11">
        <name>FAD</name>
        <dbReference type="ChEBI" id="CHEBI:57692"/>
    </cofactor>
    <text evidence="11">Binds 1 FAD per subunit.</text>
</comment>
<evidence type="ECO:0000256" key="9">
    <source>
        <dbReference type="ARBA" id="ARBA00023244"/>
    </source>
</evidence>
<evidence type="ECO:0000256" key="10">
    <source>
        <dbReference type="ARBA" id="ARBA00047554"/>
    </source>
</evidence>
<dbReference type="SUPFAM" id="SSF51905">
    <property type="entry name" value="FAD/NAD(P)-binding domain"/>
    <property type="match status" value="1"/>
</dbReference>
<organism evidence="13 14">
    <name type="scientific">Phlebiopsis gigantea (strain 11061_1 CR5-6)</name>
    <name type="common">White-rot fungus</name>
    <name type="synonym">Peniophora gigantea</name>
    <dbReference type="NCBI Taxonomy" id="745531"/>
    <lineage>
        <taxon>Eukaryota</taxon>
        <taxon>Fungi</taxon>
        <taxon>Dikarya</taxon>
        <taxon>Basidiomycota</taxon>
        <taxon>Agaricomycotina</taxon>
        <taxon>Agaricomycetes</taxon>
        <taxon>Polyporales</taxon>
        <taxon>Phanerochaetaceae</taxon>
        <taxon>Phlebiopsis</taxon>
    </lineage>
</organism>
<evidence type="ECO:0000313" key="13">
    <source>
        <dbReference type="EMBL" id="KIP04479.1"/>
    </source>
</evidence>
<dbReference type="UniPathway" id="UPA00251">
    <property type="reaction ID" value="UER00324"/>
</dbReference>
<evidence type="ECO:0000256" key="2">
    <source>
        <dbReference type="ARBA" id="ARBA00005073"/>
    </source>
</evidence>
<gene>
    <name evidence="13" type="ORF">PHLGIDRAFT_120646</name>
</gene>
<proteinExistence type="inferred from homology"/>
<evidence type="ECO:0000313" key="14">
    <source>
        <dbReference type="Proteomes" id="UP000053257"/>
    </source>
</evidence>
<evidence type="ECO:0000256" key="1">
    <source>
        <dbReference type="ARBA" id="ARBA00002600"/>
    </source>
</evidence>
<dbReference type="InterPro" id="IPR050464">
    <property type="entry name" value="Zeta_carotene_desat/Oxidored"/>
</dbReference>
<evidence type="ECO:0000256" key="7">
    <source>
        <dbReference type="ARBA" id="ARBA00023002"/>
    </source>
</evidence>
<comment type="similarity">
    <text evidence="3 11">Belongs to the protoporphyrinogen/coproporphyrinogen oxidase family. Protoporphyrinogen oxidase subfamily.</text>
</comment>
<dbReference type="PANTHER" id="PTHR42923">
    <property type="entry name" value="PROTOPORPHYRINOGEN OXIDASE"/>
    <property type="match status" value="1"/>
</dbReference>
<sequence length="363" mass="38134">MPLPTRISVIGGGLSGLSSAFHLSRRFPSAQVTLVEQSPRLGGWVHSERVQVRDESGNEAGILLERGPRTLRPNSKAVLELIHLLNLAPSLLTVPKTAPAARTRFLHIPGTHGLTALPSSPADFLTSALGRAMARAGALEPLRRYPESVARLAADDGDESLDEFLSARLGPGLARILGSSLANGIYAADSRILSVRAAFPSLWALARTGRGSIVRGMLSDAVRGGRPQAADDYELGSVPDIMENTSVYSFRDGMATLVDAMEKALLGSPNVDIIRNDSVVSITRTAQDGGAVLRTRSGREVPASHLVSAIPLPALHTLLAQSSLPPLPHLTANPAASVTVASLVFPPTAPGQPPLHPAGFGYL</sequence>
<protein>
    <recommendedName>
        <fullName evidence="4 11">Protoporphyrinogen oxidase</fullName>
        <ecNumber evidence="4 11">1.3.3.4</ecNumber>
    </recommendedName>
</protein>
<keyword evidence="6 11" id="KW-0274">FAD</keyword>
<evidence type="ECO:0000256" key="5">
    <source>
        <dbReference type="ARBA" id="ARBA00022630"/>
    </source>
</evidence>
<dbReference type="InterPro" id="IPR002937">
    <property type="entry name" value="Amino_oxidase"/>
</dbReference>
<dbReference type="NCBIfam" id="TIGR00562">
    <property type="entry name" value="proto_IX_ox"/>
    <property type="match status" value="1"/>
</dbReference>
<dbReference type="OrthoDB" id="438553at2759"/>
<dbReference type="HOGENOM" id="CLU_009629_2_0_1"/>
<comment type="catalytic activity">
    <reaction evidence="10 11">
        <text>protoporphyrinogen IX + 3 O2 = protoporphyrin IX + 3 H2O2</text>
        <dbReference type="Rhea" id="RHEA:25576"/>
        <dbReference type="ChEBI" id="CHEBI:15379"/>
        <dbReference type="ChEBI" id="CHEBI:16240"/>
        <dbReference type="ChEBI" id="CHEBI:57306"/>
        <dbReference type="ChEBI" id="CHEBI:57307"/>
        <dbReference type="EC" id="1.3.3.4"/>
    </reaction>
</comment>
<dbReference type="InterPro" id="IPR004572">
    <property type="entry name" value="Protoporphyrinogen_oxidase"/>
</dbReference>
<keyword evidence="7 11" id="KW-0560">Oxidoreductase</keyword>
<dbReference type="GO" id="GO:0006782">
    <property type="term" value="P:protoporphyrinogen IX biosynthetic process"/>
    <property type="evidence" value="ECO:0007669"/>
    <property type="project" value="UniProtKB-UniRule"/>
</dbReference>
<dbReference type="STRING" id="745531.A0A0C3NHZ3"/>
<dbReference type="GO" id="GO:0005743">
    <property type="term" value="C:mitochondrial inner membrane"/>
    <property type="evidence" value="ECO:0007669"/>
    <property type="project" value="UniProtKB-SubCell"/>
</dbReference>
<keyword evidence="9 11" id="KW-0627">Porphyrin biosynthesis</keyword>